<dbReference type="PANTHER" id="PTHR18934">
    <property type="entry name" value="ATP-DEPENDENT RNA HELICASE"/>
    <property type="match status" value="1"/>
</dbReference>
<accession>A0A9Q3KGS7</accession>
<dbReference type="EMBL" id="AVOT02105184">
    <property type="protein sequence ID" value="MBW0579482.1"/>
    <property type="molecule type" value="Genomic_DNA"/>
</dbReference>
<dbReference type="GO" id="GO:0071013">
    <property type="term" value="C:catalytic step 2 spliceosome"/>
    <property type="evidence" value="ECO:0007669"/>
    <property type="project" value="TreeGrafter"/>
</dbReference>
<organism evidence="3 4">
    <name type="scientific">Austropuccinia psidii MF-1</name>
    <dbReference type="NCBI Taxonomy" id="1389203"/>
    <lineage>
        <taxon>Eukaryota</taxon>
        <taxon>Fungi</taxon>
        <taxon>Dikarya</taxon>
        <taxon>Basidiomycota</taxon>
        <taxon>Pucciniomycotina</taxon>
        <taxon>Pucciniomycetes</taxon>
        <taxon>Pucciniales</taxon>
        <taxon>Sphaerophragmiaceae</taxon>
        <taxon>Austropuccinia</taxon>
    </lineage>
</organism>
<dbReference type="PANTHER" id="PTHR18934:SF83">
    <property type="entry name" value="PRE-MRNA-SPLICING FACTOR ATP-DEPENDENT RNA HELICASE DHX16"/>
    <property type="match status" value="1"/>
</dbReference>
<evidence type="ECO:0000256" key="1">
    <source>
        <dbReference type="ARBA" id="ARBA00047984"/>
    </source>
</evidence>
<sequence length="140" mass="15786">MLVAARVDDKKGVRVGDAFGDSIPFECCTSQKTVIEYITDRMLLREIMTELDLAGYAGMIIDESHACTFSTEILLGLVKVVFIHPSSSCFQLQPPPKMVLFYELVLTSKEYARQAMQLDKPEWLLQAAPHFFKPADLEIL</sequence>
<dbReference type="OrthoDB" id="10253254at2759"/>
<dbReference type="GO" id="GO:0003723">
    <property type="term" value="F:RNA binding"/>
    <property type="evidence" value="ECO:0007669"/>
    <property type="project" value="TreeGrafter"/>
</dbReference>
<name>A0A9Q3KGS7_9BASI</name>
<dbReference type="InterPro" id="IPR027417">
    <property type="entry name" value="P-loop_NTPase"/>
</dbReference>
<feature type="domain" description="DEAD-box helicase OB fold" evidence="2">
    <location>
        <begin position="78"/>
        <end position="130"/>
    </location>
</feature>
<reference evidence="3" key="1">
    <citation type="submission" date="2021-03" db="EMBL/GenBank/DDBJ databases">
        <title>Draft genome sequence of rust myrtle Austropuccinia psidii MF-1, a brazilian biotype.</title>
        <authorList>
            <person name="Quecine M.C."/>
            <person name="Pachon D.M.R."/>
            <person name="Bonatelli M.L."/>
            <person name="Correr F.H."/>
            <person name="Franceschini L.M."/>
            <person name="Leite T.F."/>
            <person name="Margarido G.R.A."/>
            <person name="Almeida C.A."/>
            <person name="Ferrarezi J.A."/>
            <person name="Labate C.A."/>
        </authorList>
    </citation>
    <scope>NUCLEOTIDE SEQUENCE</scope>
    <source>
        <strain evidence="3">MF-1</strain>
    </source>
</reference>
<proteinExistence type="predicted"/>
<gene>
    <name evidence="3" type="ORF">O181_119197</name>
</gene>
<dbReference type="AlphaFoldDB" id="A0A9Q3KGS7"/>
<comment type="caution">
    <text evidence="3">The sequence shown here is derived from an EMBL/GenBank/DDBJ whole genome shotgun (WGS) entry which is preliminary data.</text>
</comment>
<evidence type="ECO:0000259" key="2">
    <source>
        <dbReference type="Pfam" id="PF07717"/>
    </source>
</evidence>
<comment type="catalytic activity">
    <reaction evidence="1">
        <text>ATP + H2O = ADP + phosphate + H(+)</text>
        <dbReference type="Rhea" id="RHEA:13065"/>
        <dbReference type="ChEBI" id="CHEBI:15377"/>
        <dbReference type="ChEBI" id="CHEBI:15378"/>
        <dbReference type="ChEBI" id="CHEBI:30616"/>
        <dbReference type="ChEBI" id="CHEBI:43474"/>
        <dbReference type="ChEBI" id="CHEBI:456216"/>
        <dbReference type="EC" id="3.6.4.13"/>
    </reaction>
</comment>
<dbReference type="Gene3D" id="3.40.50.300">
    <property type="entry name" value="P-loop containing nucleotide triphosphate hydrolases"/>
    <property type="match status" value="1"/>
</dbReference>
<evidence type="ECO:0000313" key="4">
    <source>
        <dbReference type="Proteomes" id="UP000765509"/>
    </source>
</evidence>
<dbReference type="InterPro" id="IPR011709">
    <property type="entry name" value="DEAD-box_helicase_OB_fold"/>
</dbReference>
<dbReference type="GO" id="GO:0003724">
    <property type="term" value="F:RNA helicase activity"/>
    <property type="evidence" value="ECO:0007669"/>
    <property type="project" value="UniProtKB-EC"/>
</dbReference>
<dbReference type="Proteomes" id="UP000765509">
    <property type="component" value="Unassembled WGS sequence"/>
</dbReference>
<protein>
    <recommendedName>
        <fullName evidence="2">DEAD-box helicase OB fold domain-containing protein</fullName>
    </recommendedName>
</protein>
<evidence type="ECO:0000313" key="3">
    <source>
        <dbReference type="EMBL" id="MBW0579482.1"/>
    </source>
</evidence>
<dbReference type="Pfam" id="PF07717">
    <property type="entry name" value="OB_NTP_bind"/>
    <property type="match status" value="1"/>
</dbReference>
<keyword evidence="4" id="KW-1185">Reference proteome</keyword>